<sequence length="146" mass="17073">MDTVEESGSVCSPSMNFTLYLLSCWRYQVQETRSKKVLIKIYLYHLFELQACPPAVKTERFSSRQGALNPGTDILEMKGLLPQDFRSQSRSRRLLAIWKKSDMSAVVHLCDRFIDLVWCREPGPQEDKQLQNDIYTSMLDYYEDHP</sequence>
<gene>
    <name evidence="1" type="ORF">DPEC_G00177220</name>
</gene>
<evidence type="ECO:0000313" key="1">
    <source>
        <dbReference type="EMBL" id="KAJ8002187.1"/>
    </source>
</evidence>
<accession>A0ACC2GF74</accession>
<proteinExistence type="predicted"/>
<dbReference type="Proteomes" id="UP001157502">
    <property type="component" value="Chromosome 14"/>
</dbReference>
<reference evidence="1" key="1">
    <citation type="submission" date="2021-05" db="EMBL/GenBank/DDBJ databases">
        <authorList>
            <person name="Pan Q."/>
            <person name="Jouanno E."/>
            <person name="Zahm M."/>
            <person name="Klopp C."/>
            <person name="Cabau C."/>
            <person name="Louis A."/>
            <person name="Berthelot C."/>
            <person name="Parey E."/>
            <person name="Roest Crollius H."/>
            <person name="Montfort J."/>
            <person name="Robinson-Rechavi M."/>
            <person name="Bouchez O."/>
            <person name="Lampietro C."/>
            <person name="Lopez Roques C."/>
            <person name="Donnadieu C."/>
            <person name="Postlethwait J."/>
            <person name="Bobe J."/>
            <person name="Dillon D."/>
            <person name="Chandos A."/>
            <person name="von Hippel F."/>
            <person name="Guiguen Y."/>
        </authorList>
    </citation>
    <scope>NUCLEOTIDE SEQUENCE</scope>
    <source>
        <strain evidence="1">YG-Jan2019</strain>
    </source>
</reference>
<protein>
    <submittedName>
        <fullName evidence="1">Uncharacterized protein</fullName>
    </submittedName>
</protein>
<keyword evidence="2" id="KW-1185">Reference proteome</keyword>
<evidence type="ECO:0000313" key="2">
    <source>
        <dbReference type="Proteomes" id="UP001157502"/>
    </source>
</evidence>
<name>A0ACC2GF74_DALPE</name>
<organism evidence="1 2">
    <name type="scientific">Dallia pectoralis</name>
    <name type="common">Alaska blackfish</name>
    <dbReference type="NCBI Taxonomy" id="75939"/>
    <lineage>
        <taxon>Eukaryota</taxon>
        <taxon>Metazoa</taxon>
        <taxon>Chordata</taxon>
        <taxon>Craniata</taxon>
        <taxon>Vertebrata</taxon>
        <taxon>Euteleostomi</taxon>
        <taxon>Actinopterygii</taxon>
        <taxon>Neopterygii</taxon>
        <taxon>Teleostei</taxon>
        <taxon>Protacanthopterygii</taxon>
        <taxon>Esociformes</taxon>
        <taxon>Umbridae</taxon>
        <taxon>Dallia</taxon>
    </lineage>
</organism>
<comment type="caution">
    <text evidence="1">The sequence shown here is derived from an EMBL/GenBank/DDBJ whole genome shotgun (WGS) entry which is preliminary data.</text>
</comment>
<dbReference type="EMBL" id="CM055741">
    <property type="protein sequence ID" value="KAJ8002187.1"/>
    <property type="molecule type" value="Genomic_DNA"/>
</dbReference>